<name>A0AA88EGZ6_FICCA</name>
<dbReference type="PANTHER" id="PTHR33240">
    <property type="entry name" value="OS08G0508500 PROTEIN"/>
    <property type="match status" value="1"/>
</dbReference>
<accession>A0AA88EGZ6</accession>
<comment type="caution">
    <text evidence="1">The sequence shown here is derived from an EMBL/GenBank/DDBJ whole genome shotgun (WGS) entry which is preliminary data.</text>
</comment>
<sequence>MIAMMTDEEMTKIEVSIIVTRMMNPLVRSRLSLEDPILKETLVDLKITTMSSFLVIKGKSPYNTVIGRPTLKALKVVTLIYHQTMKFPTARGTEQVKGNQYESRTTYVDVVHDYAKARLSKTLRPENRMVLTKSLDIDLDRRLNNDKLGTGPIEDLKELCSQTYPHRYCAREHPTCTPEPLLSRLKQCLLLLHLSLSLSLSLCLVKKGSTMLAHKYRPHLY</sequence>
<protein>
    <submittedName>
        <fullName evidence="1">Uncharacterized protein</fullName>
    </submittedName>
</protein>
<dbReference type="EMBL" id="BTGU01000597">
    <property type="protein sequence ID" value="GMN68339.1"/>
    <property type="molecule type" value="Genomic_DNA"/>
</dbReference>
<gene>
    <name evidence="1" type="ORF">TIFTF001_037400</name>
</gene>
<organism evidence="1 2">
    <name type="scientific">Ficus carica</name>
    <name type="common">Common fig</name>
    <dbReference type="NCBI Taxonomy" id="3494"/>
    <lineage>
        <taxon>Eukaryota</taxon>
        <taxon>Viridiplantae</taxon>
        <taxon>Streptophyta</taxon>
        <taxon>Embryophyta</taxon>
        <taxon>Tracheophyta</taxon>
        <taxon>Spermatophyta</taxon>
        <taxon>Magnoliopsida</taxon>
        <taxon>eudicotyledons</taxon>
        <taxon>Gunneridae</taxon>
        <taxon>Pentapetalae</taxon>
        <taxon>rosids</taxon>
        <taxon>fabids</taxon>
        <taxon>Rosales</taxon>
        <taxon>Moraceae</taxon>
        <taxon>Ficeae</taxon>
        <taxon>Ficus</taxon>
    </lineage>
</organism>
<evidence type="ECO:0000313" key="2">
    <source>
        <dbReference type="Proteomes" id="UP001187192"/>
    </source>
</evidence>
<dbReference type="PANTHER" id="PTHR33240:SF15">
    <property type="entry name" value="GAG-PRO-LIKE PROTEIN"/>
    <property type="match status" value="1"/>
</dbReference>
<keyword evidence="2" id="KW-1185">Reference proteome</keyword>
<proteinExistence type="predicted"/>
<reference evidence="1" key="1">
    <citation type="submission" date="2023-07" db="EMBL/GenBank/DDBJ databases">
        <title>draft genome sequence of fig (Ficus carica).</title>
        <authorList>
            <person name="Takahashi T."/>
            <person name="Nishimura K."/>
        </authorList>
    </citation>
    <scope>NUCLEOTIDE SEQUENCE</scope>
</reference>
<evidence type="ECO:0000313" key="1">
    <source>
        <dbReference type="EMBL" id="GMN68339.1"/>
    </source>
</evidence>
<dbReference type="AlphaFoldDB" id="A0AA88EGZ6"/>
<dbReference type="Proteomes" id="UP001187192">
    <property type="component" value="Unassembled WGS sequence"/>
</dbReference>